<dbReference type="GO" id="GO:0046872">
    <property type="term" value="F:metal ion binding"/>
    <property type="evidence" value="ECO:0007669"/>
    <property type="project" value="UniProtKB-KW"/>
</dbReference>
<proteinExistence type="predicted"/>
<dbReference type="EMBL" id="JADEXP010000207">
    <property type="protein sequence ID" value="MBE9068848.1"/>
    <property type="molecule type" value="Genomic_DNA"/>
</dbReference>
<feature type="transmembrane region" description="Helical" evidence="8">
    <location>
        <begin position="13"/>
        <end position="34"/>
    </location>
</feature>
<feature type="transmembrane region" description="Helical" evidence="8">
    <location>
        <begin position="179"/>
        <end position="199"/>
    </location>
</feature>
<evidence type="ECO:0000256" key="8">
    <source>
        <dbReference type="SAM" id="Phobius"/>
    </source>
</evidence>
<dbReference type="GO" id="GO:0071555">
    <property type="term" value="P:cell wall organization"/>
    <property type="evidence" value="ECO:0007669"/>
    <property type="project" value="TreeGrafter"/>
</dbReference>
<keyword evidence="7" id="KW-0479">Metal-binding</keyword>
<feature type="binding site" evidence="7">
    <location>
        <position position="231"/>
    </location>
    <ligand>
        <name>Mg(2+)</name>
        <dbReference type="ChEBI" id="CHEBI:18420"/>
    </ligand>
</feature>
<feature type="transmembrane region" description="Helical" evidence="8">
    <location>
        <begin position="121"/>
        <end position="141"/>
    </location>
</feature>
<keyword evidence="5 8" id="KW-1133">Transmembrane helix</keyword>
<feature type="transmembrane region" description="Helical" evidence="8">
    <location>
        <begin position="305"/>
        <end position="323"/>
    </location>
</feature>
<dbReference type="AlphaFoldDB" id="A0A928ZWQ2"/>
<keyword evidence="10" id="KW-1185">Reference proteome</keyword>
<dbReference type="InterPro" id="IPR000715">
    <property type="entry name" value="Glycosyl_transferase_4"/>
</dbReference>
<name>A0A928ZWQ2_LEPEC</name>
<dbReference type="PANTHER" id="PTHR22926:SF3">
    <property type="entry name" value="UNDECAPRENYL-PHOSPHATE ALPHA-N-ACETYLGLUCOSAMINYL 1-PHOSPHATE TRANSFERASE"/>
    <property type="match status" value="1"/>
</dbReference>
<keyword evidence="7" id="KW-0460">Magnesium</keyword>
<feature type="transmembrane region" description="Helical" evidence="8">
    <location>
        <begin position="205"/>
        <end position="222"/>
    </location>
</feature>
<keyword evidence="3 9" id="KW-0808">Transferase</keyword>
<dbReference type="PROSITE" id="PS01348">
    <property type="entry name" value="MRAY_2"/>
    <property type="match status" value="1"/>
</dbReference>
<feature type="binding site" evidence="7">
    <location>
        <position position="171"/>
    </location>
    <ligand>
        <name>Mg(2+)</name>
        <dbReference type="ChEBI" id="CHEBI:18420"/>
    </ligand>
</feature>
<evidence type="ECO:0000256" key="3">
    <source>
        <dbReference type="ARBA" id="ARBA00022679"/>
    </source>
</evidence>
<dbReference type="InterPro" id="IPR018480">
    <property type="entry name" value="PNAcMuramoyl-5peptid_Trfase_CS"/>
</dbReference>
<comment type="subcellular location">
    <subcellularLocation>
        <location evidence="1">Cell membrane</location>
        <topology evidence="1">Multi-pass membrane protein</topology>
    </subcellularLocation>
</comment>
<keyword evidence="2" id="KW-1003">Cell membrane</keyword>
<protein>
    <submittedName>
        <fullName evidence="9">Undecaprenyl/decaprenyl-phosphate alpha-N-acetylglucosaminyl 1-phosphate transferase</fullName>
    </submittedName>
</protein>
<sequence>MLDLSALSFGSDYVFYLLAFVSAFSVVLISVPIVRGIAIHCDRVDVPCDRKVHQTPMVRLGGVAIFVGTIVAAICLWRVGGFSGLLPKDHQEILVMLLGGSGYFLLGLLDDLYSLSPKFRLLWQFAIATLVWSAGIRIDLITVPNVGIVHLGWLSLPITLIWIAGMVNAINWIDGLDGLASGVSAISALITVGICLFLGEPSVALLAMCLVGSLCGFLVYNFNPACIFMGDGGSYFIGFMLAVISITGLVKGATAITIPLIVLAVPIFDMTLVIISRLRRRKSPFEADNSHLHHRLLKVGLPHRLTVLFIYALSLWIGSWAFTLAPIPYGLLAMAVATPIFGLTSWRAWRVARIS</sequence>
<dbReference type="GO" id="GO:0016780">
    <property type="term" value="F:phosphotransferase activity, for other substituted phosphate groups"/>
    <property type="evidence" value="ECO:0007669"/>
    <property type="project" value="InterPro"/>
</dbReference>
<comment type="cofactor">
    <cofactor evidence="7">
        <name>Mg(2+)</name>
        <dbReference type="ChEBI" id="CHEBI:18420"/>
    </cofactor>
</comment>
<accession>A0A928ZWQ2</accession>
<keyword evidence="6 8" id="KW-0472">Membrane</keyword>
<dbReference type="GO" id="GO:0044038">
    <property type="term" value="P:cell wall macromolecule biosynthetic process"/>
    <property type="evidence" value="ECO:0007669"/>
    <property type="project" value="TreeGrafter"/>
</dbReference>
<feature type="transmembrane region" description="Helical" evidence="8">
    <location>
        <begin position="91"/>
        <end position="109"/>
    </location>
</feature>
<feature type="transmembrane region" description="Helical" evidence="8">
    <location>
        <begin position="329"/>
        <end position="349"/>
    </location>
</feature>
<feature type="transmembrane region" description="Helical" evidence="8">
    <location>
        <begin position="256"/>
        <end position="275"/>
    </location>
</feature>
<feature type="transmembrane region" description="Helical" evidence="8">
    <location>
        <begin position="60"/>
        <end position="79"/>
    </location>
</feature>
<evidence type="ECO:0000256" key="1">
    <source>
        <dbReference type="ARBA" id="ARBA00004651"/>
    </source>
</evidence>
<evidence type="ECO:0000256" key="2">
    <source>
        <dbReference type="ARBA" id="ARBA00022475"/>
    </source>
</evidence>
<evidence type="ECO:0000313" key="9">
    <source>
        <dbReference type="EMBL" id="MBE9068848.1"/>
    </source>
</evidence>
<evidence type="ECO:0000256" key="5">
    <source>
        <dbReference type="ARBA" id="ARBA00022989"/>
    </source>
</evidence>
<evidence type="ECO:0000256" key="6">
    <source>
        <dbReference type="ARBA" id="ARBA00023136"/>
    </source>
</evidence>
<dbReference type="GO" id="GO:0005886">
    <property type="term" value="C:plasma membrane"/>
    <property type="evidence" value="ECO:0007669"/>
    <property type="project" value="UniProtKB-SubCell"/>
</dbReference>
<dbReference type="RefSeq" id="WP_193994777.1">
    <property type="nucleotide sequence ID" value="NZ_JADEXP010000207.1"/>
</dbReference>
<keyword evidence="4 8" id="KW-0812">Transmembrane</keyword>
<comment type="caution">
    <text evidence="9">The sequence shown here is derived from an EMBL/GenBank/DDBJ whole genome shotgun (WGS) entry which is preliminary data.</text>
</comment>
<evidence type="ECO:0000256" key="4">
    <source>
        <dbReference type="ARBA" id="ARBA00022692"/>
    </source>
</evidence>
<dbReference type="PANTHER" id="PTHR22926">
    <property type="entry name" value="PHOSPHO-N-ACETYLMURAMOYL-PENTAPEPTIDE-TRANSFERASE"/>
    <property type="match status" value="1"/>
</dbReference>
<feature type="transmembrane region" description="Helical" evidence="8">
    <location>
        <begin position="147"/>
        <end position="167"/>
    </location>
</feature>
<dbReference type="GO" id="GO:0009103">
    <property type="term" value="P:lipopolysaccharide biosynthetic process"/>
    <property type="evidence" value="ECO:0007669"/>
    <property type="project" value="TreeGrafter"/>
</dbReference>
<dbReference type="Pfam" id="PF00953">
    <property type="entry name" value="Glycos_transf_4"/>
    <property type="match status" value="1"/>
</dbReference>
<evidence type="ECO:0000313" key="10">
    <source>
        <dbReference type="Proteomes" id="UP000615026"/>
    </source>
</evidence>
<gene>
    <name evidence="9" type="ORF">IQ260_19575</name>
</gene>
<feature type="transmembrane region" description="Helical" evidence="8">
    <location>
        <begin position="234"/>
        <end position="250"/>
    </location>
</feature>
<dbReference type="Proteomes" id="UP000615026">
    <property type="component" value="Unassembled WGS sequence"/>
</dbReference>
<evidence type="ECO:0000256" key="7">
    <source>
        <dbReference type="PIRSR" id="PIRSR600715-1"/>
    </source>
</evidence>
<organism evidence="9 10">
    <name type="scientific">Leptolyngbya cf. ectocarpi LEGE 11479</name>
    <dbReference type="NCBI Taxonomy" id="1828722"/>
    <lineage>
        <taxon>Bacteria</taxon>
        <taxon>Bacillati</taxon>
        <taxon>Cyanobacteriota</taxon>
        <taxon>Cyanophyceae</taxon>
        <taxon>Leptolyngbyales</taxon>
        <taxon>Leptolyngbyaceae</taxon>
        <taxon>Leptolyngbya group</taxon>
        <taxon>Leptolyngbya</taxon>
    </lineage>
</organism>
<reference evidence="9" key="1">
    <citation type="submission" date="2020-10" db="EMBL/GenBank/DDBJ databases">
        <authorList>
            <person name="Castelo-Branco R."/>
            <person name="Eusebio N."/>
            <person name="Adriana R."/>
            <person name="Vieira A."/>
            <person name="Brugerolle De Fraissinette N."/>
            <person name="Rezende De Castro R."/>
            <person name="Schneider M.P."/>
            <person name="Vasconcelos V."/>
            <person name="Leao P.N."/>
        </authorList>
    </citation>
    <scope>NUCLEOTIDE SEQUENCE</scope>
    <source>
        <strain evidence="9">LEGE 11479</strain>
    </source>
</reference>
<dbReference type="CDD" id="cd06853">
    <property type="entry name" value="GT_WecA_like"/>
    <property type="match status" value="1"/>
</dbReference>